<dbReference type="OrthoDB" id="9804590at2"/>
<dbReference type="Pfam" id="PF01938">
    <property type="entry name" value="TRAM"/>
    <property type="match status" value="1"/>
</dbReference>
<protein>
    <submittedName>
        <fullName evidence="7">23S rRNA (Uracil-5-)-methyltransferase RumA</fullName>
    </submittedName>
</protein>
<accession>G8QZ44</accession>
<dbReference type="STRING" id="926562.Oweho_0409"/>
<dbReference type="PROSITE" id="PS01231">
    <property type="entry name" value="TRMA_2"/>
    <property type="match status" value="1"/>
</dbReference>
<feature type="binding site" evidence="4">
    <location>
        <position position="339"/>
    </location>
    <ligand>
        <name>S-adenosyl-L-methionine</name>
        <dbReference type="ChEBI" id="CHEBI:59789"/>
    </ligand>
</feature>
<evidence type="ECO:0000256" key="3">
    <source>
        <dbReference type="ARBA" id="ARBA00022691"/>
    </source>
</evidence>
<dbReference type="Gene3D" id="2.40.50.1070">
    <property type="match status" value="1"/>
</dbReference>
<dbReference type="RefSeq" id="WP_014200788.1">
    <property type="nucleotide sequence ID" value="NC_016599.1"/>
</dbReference>
<evidence type="ECO:0000256" key="1">
    <source>
        <dbReference type="ARBA" id="ARBA00022603"/>
    </source>
</evidence>
<dbReference type="InterPro" id="IPR030390">
    <property type="entry name" value="MeTrfase_TrmA_AS"/>
</dbReference>
<dbReference type="PANTHER" id="PTHR11061:SF30">
    <property type="entry name" value="TRNA (URACIL(54)-C(5))-METHYLTRANSFERASE"/>
    <property type="match status" value="1"/>
</dbReference>
<dbReference type="InterPro" id="IPR029063">
    <property type="entry name" value="SAM-dependent_MTases_sf"/>
</dbReference>
<gene>
    <name evidence="7" type="ordered locus">Oweho_0409</name>
</gene>
<feature type="binding site" evidence="4">
    <location>
        <position position="307"/>
    </location>
    <ligand>
        <name>S-adenosyl-L-methionine</name>
        <dbReference type="ChEBI" id="CHEBI:59789"/>
    </ligand>
</feature>
<dbReference type="CDD" id="cd02440">
    <property type="entry name" value="AdoMet_MTases"/>
    <property type="match status" value="1"/>
</dbReference>
<dbReference type="KEGG" id="oho:Oweho_0409"/>
<dbReference type="GO" id="GO:0070041">
    <property type="term" value="F:rRNA (uridine-C5-)-methyltransferase activity"/>
    <property type="evidence" value="ECO:0007669"/>
    <property type="project" value="TreeGrafter"/>
</dbReference>
<dbReference type="SUPFAM" id="SSF53335">
    <property type="entry name" value="S-adenosyl-L-methionine-dependent methyltransferases"/>
    <property type="match status" value="1"/>
</dbReference>
<dbReference type="PROSITE" id="PS50926">
    <property type="entry name" value="TRAM"/>
    <property type="match status" value="1"/>
</dbReference>
<organism evidence="7 8">
    <name type="scientific">Owenweeksia hongkongensis (strain DSM 17368 / CIP 108786 / JCM 12287 / NRRL B-23963 / UST20020801)</name>
    <dbReference type="NCBI Taxonomy" id="926562"/>
    <lineage>
        <taxon>Bacteria</taxon>
        <taxon>Pseudomonadati</taxon>
        <taxon>Bacteroidota</taxon>
        <taxon>Flavobacteriia</taxon>
        <taxon>Flavobacteriales</taxon>
        <taxon>Owenweeksiaceae</taxon>
        <taxon>Owenweeksia</taxon>
    </lineage>
</organism>
<dbReference type="HOGENOM" id="CLU_014689_7_1_10"/>
<evidence type="ECO:0000256" key="5">
    <source>
        <dbReference type="PROSITE-ProRule" id="PRU10015"/>
    </source>
</evidence>
<evidence type="ECO:0000256" key="2">
    <source>
        <dbReference type="ARBA" id="ARBA00022679"/>
    </source>
</evidence>
<dbReference type="InterPro" id="IPR012340">
    <property type="entry name" value="NA-bd_OB-fold"/>
</dbReference>
<dbReference type="Gene3D" id="2.40.50.140">
    <property type="entry name" value="Nucleic acid-binding proteins"/>
    <property type="match status" value="1"/>
</dbReference>
<feature type="binding site" evidence="4">
    <location>
        <position position="410"/>
    </location>
    <ligand>
        <name>S-adenosyl-L-methionine</name>
        <dbReference type="ChEBI" id="CHEBI:59789"/>
    </ligand>
</feature>
<keyword evidence="1 4" id="KW-0489">Methyltransferase</keyword>
<dbReference type="PATRIC" id="fig|926562.3.peg.422"/>
<dbReference type="PANTHER" id="PTHR11061">
    <property type="entry name" value="RNA M5U METHYLTRANSFERASE"/>
    <property type="match status" value="1"/>
</dbReference>
<feature type="active site" evidence="5">
    <location>
        <position position="437"/>
    </location>
</feature>
<keyword evidence="8" id="KW-1185">Reference proteome</keyword>
<proteinExistence type="inferred from homology"/>
<dbReference type="EMBL" id="CP003156">
    <property type="protein sequence ID" value="AEV31427.1"/>
    <property type="molecule type" value="Genomic_DNA"/>
</dbReference>
<feature type="active site" description="Nucleophile" evidence="4">
    <location>
        <position position="437"/>
    </location>
</feature>
<dbReference type="NCBIfam" id="TIGR00479">
    <property type="entry name" value="rumA"/>
    <property type="match status" value="1"/>
</dbReference>
<feature type="domain" description="TRAM" evidence="6">
    <location>
        <begin position="6"/>
        <end position="68"/>
    </location>
</feature>
<evidence type="ECO:0000313" key="7">
    <source>
        <dbReference type="EMBL" id="AEV31427.1"/>
    </source>
</evidence>
<keyword evidence="3 4" id="KW-0949">S-adenosyl-L-methionine</keyword>
<dbReference type="Gene3D" id="3.40.50.150">
    <property type="entry name" value="Vaccinia Virus protein VP39"/>
    <property type="match status" value="1"/>
</dbReference>
<comment type="similarity">
    <text evidence="4">Belongs to the class I-like SAM-binding methyltransferase superfamily. RNA M5U methyltransferase family.</text>
</comment>
<evidence type="ECO:0000259" key="6">
    <source>
        <dbReference type="PROSITE" id="PS50926"/>
    </source>
</evidence>
<dbReference type="AlphaFoldDB" id="G8QZ44"/>
<dbReference type="SUPFAM" id="SSF50249">
    <property type="entry name" value="Nucleic acid-binding proteins"/>
    <property type="match status" value="1"/>
</dbReference>
<dbReference type="FunFam" id="3.40.50.150:FF:000009">
    <property type="entry name" value="23S rRNA (Uracil(1939)-C(5))-methyltransferase RlmD"/>
    <property type="match status" value="1"/>
</dbReference>
<dbReference type="GO" id="GO:0070475">
    <property type="term" value="P:rRNA base methylation"/>
    <property type="evidence" value="ECO:0007669"/>
    <property type="project" value="TreeGrafter"/>
</dbReference>
<evidence type="ECO:0000256" key="4">
    <source>
        <dbReference type="PROSITE-ProRule" id="PRU01024"/>
    </source>
</evidence>
<dbReference type="Proteomes" id="UP000005631">
    <property type="component" value="Chromosome"/>
</dbReference>
<dbReference type="PROSITE" id="PS51687">
    <property type="entry name" value="SAM_MT_RNA_M5U"/>
    <property type="match status" value="1"/>
</dbReference>
<dbReference type="eggNOG" id="COG2265">
    <property type="taxonomic scope" value="Bacteria"/>
</dbReference>
<keyword evidence="2 4" id="KW-0808">Transferase</keyword>
<evidence type="ECO:0000313" key="8">
    <source>
        <dbReference type="Proteomes" id="UP000005631"/>
    </source>
</evidence>
<dbReference type="InterPro" id="IPR010280">
    <property type="entry name" value="U5_MeTrfase_fam"/>
</dbReference>
<dbReference type="Pfam" id="PF05958">
    <property type="entry name" value="tRNA_U5-meth_tr"/>
    <property type="match status" value="1"/>
</dbReference>
<reference evidence="7 8" key="1">
    <citation type="journal article" date="2012" name="Stand. Genomic Sci.">
        <title>Genome sequence of the orange-pigmented seawater bacterium Owenweeksia hongkongensis type strain (UST20020801(T)).</title>
        <authorList>
            <person name="Riedel T."/>
            <person name="Held B."/>
            <person name="Nolan M."/>
            <person name="Lucas S."/>
            <person name="Lapidus A."/>
            <person name="Tice H."/>
            <person name="Del Rio T.G."/>
            <person name="Cheng J.F."/>
            <person name="Han C."/>
            <person name="Tapia R."/>
            <person name="Goodwin L.A."/>
            <person name="Pitluck S."/>
            <person name="Liolios K."/>
            <person name="Mavromatis K."/>
            <person name="Pagani I."/>
            <person name="Ivanova N."/>
            <person name="Mikhailova N."/>
            <person name="Pati A."/>
            <person name="Chen A."/>
            <person name="Palaniappan K."/>
            <person name="Rohde M."/>
            <person name="Tindall B.J."/>
            <person name="Detter J.C."/>
            <person name="Goker M."/>
            <person name="Woyke T."/>
            <person name="Bristow J."/>
            <person name="Eisen J.A."/>
            <person name="Markowitz V."/>
            <person name="Hugenholtz P."/>
            <person name="Klenk H.P."/>
            <person name="Kyrpides N.C."/>
        </authorList>
    </citation>
    <scope>NUCLEOTIDE SEQUENCE</scope>
    <source>
        <strain evidence="8">DSM 17368 / JCM 12287 / NRRL B-23963</strain>
    </source>
</reference>
<dbReference type="InterPro" id="IPR030391">
    <property type="entry name" value="MeTrfase_TrmA_CS"/>
</dbReference>
<name>G8QZ44_OWEHD</name>
<dbReference type="InterPro" id="IPR002792">
    <property type="entry name" value="TRAM_dom"/>
</dbReference>
<dbReference type="PROSITE" id="PS01230">
    <property type="entry name" value="TRMA_1"/>
    <property type="match status" value="1"/>
</dbReference>
<sequence>MSQKRPFSRNQRVELKIDDMAFEGKGISRVETEDGKYIVFVPNTIPGQVVSAKIIKAKNSYAEAKLLKVITPSPLEVEMPYHPIPGAPYITLPVEKQHEYKKNTTIELFRRIGKIENAADLLDEFMSSPDDFHYRNKMEYSFSAVGYDRNTDEEFDGFTLGFKKRGQWLSVEQLKKDSGLFDPQIENALPAISDYFTSRGFSAWHGLQHTGFCRFLTVKRSFSEDGLLINLVTTSSELDRFDKDEFVAFMKDLLGDRLLGLVHTLNDDIGDRPLTTDGKQNVIYGKGTITEEICGLQFRISLESFFQTNPASAERLYQKALNYVFETEPGSRPVVMDLFSGTGTITQLLAQRSTDKEIIGVELVPQAVADAKKTAKANGFDNLKFFAADVGKFLLEHPEYTDKIDTIVMDPPRAGIAPKTLRKVIRLNAKRMVYVSCNPATQARDMVTLAEAGYKLKKYSLVDQFPHTAHIESVALFER</sequence>
<feature type="binding site" evidence="4">
    <location>
        <position position="362"/>
    </location>
    <ligand>
        <name>S-adenosyl-L-methionine</name>
        <dbReference type="ChEBI" id="CHEBI:59789"/>
    </ligand>
</feature>